<dbReference type="EMBL" id="CP000113">
    <property type="protein sequence ID" value="ABF88437.1"/>
    <property type="molecule type" value="Genomic_DNA"/>
</dbReference>
<evidence type="ECO:0000313" key="2">
    <source>
        <dbReference type="EMBL" id="ABF88437.1"/>
    </source>
</evidence>
<name>Q1D677_MYXXD</name>
<organism evidence="2 3">
    <name type="scientific">Myxococcus xanthus (strain DK1622)</name>
    <dbReference type="NCBI Taxonomy" id="246197"/>
    <lineage>
        <taxon>Bacteria</taxon>
        <taxon>Pseudomonadati</taxon>
        <taxon>Myxococcota</taxon>
        <taxon>Myxococcia</taxon>
        <taxon>Myxococcales</taxon>
        <taxon>Cystobacterineae</taxon>
        <taxon>Myxococcaceae</taxon>
        <taxon>Myxococcus</taxon>
    </lineage>
</organism>
<dbReference type="Gene3D" id="3.10.180.10">
    <property type="entry name" value="2,3-Dihydroxybiphenyl 1,2-Dioxygenase, domain 1"/>
    <property type="match status" value="1"/>
</dbReference>
<evidence type="ECO:0000259" key="1">
    <source>
        <dbReference type="PROSITE" id="PS51819"/>
    </source>
</evidence>
<dbReference type="KEGG" id="mxa:MXAN_3659"/>
<dbReference type="SUPFAM" id="SSF54593">
    <property type="entry name" value="Glyoxalase/Bleomycin resistance protein/Dihydroxybiphenyl dioxygenase"/>
    <property type="match status" value="1"/>
</dbReference>
<proteinExistence type="predicted"/>
<dbReference type="STRING" id="246197.MXAN_3659"/>
<gene>
    <name evidence="2" type="ordered locus">MXAN_3659</name>
</gene>
<keyword evidence="3" id="KW-1185">Reference proteome</keyword>
<sequence>MVMGSRTGAARTRESPMNTLRGLCTFNLWADDLRAATRWYAEQLGVEPYFSSEAAGRGLGYVEFRIGDYQHELGIIDRRFAPPGLATARGGTVAYWHVDDIAATLDQLLSLGAQLLEGVTERGPGFVTASVIDPFGNVLGVMFNRHYLDVLGGARGQR</sequence>
<dbReference type="InterPro" id="IPR029068">
    <property type="entry name" value="Glyas_Bleomycin-R_OHBP_Dase"/>
</dbReference>
<dbReference type="HOGENOM" id="CLU_141550_0_0_7"/>
<dbReference type="Pfam" id="PF00903">
    <property type="entry name" value="Glyoxalase"/>
    <property type="match status" value="1"/>
</dbReference>
<dbReference type="PROSITE" id="PS51819">
    <property type="entry name" value="VOC"/>
    <property type="match status" value="1"/>
</dbReference>
<evidence type="ECO:0000313" key="3">
    <source>
        <dbReference type="Proteomes" id="UP000002402"/>
    </source>
</evidence>
<dbReference type="Proteomes" id="UP000002402">
    <property type="component" value="Chromosome"/>
</dbReference>
<dbReference type="EnsemblBacteria" id="ABF88437">
    <property type="protein sequence ID" value="ABF88437"/>
    <property type="gene ID" value="MXAN_3659"/>
</dbReference>
<feature type="domain" description="VOC" evidence="1">
    <location>
        <begin position="22"/>
        <end position="144"/>
    </location>
</feature>
<dbReference type="eggNOG" id="COG3324">
    <property type="taxonomic scope" value="Bacteria"/>
</dbReference>
<dbReference type="InterPro" id="IPR037523">
    <property type="entry name" value="VOC_core"/>
</dbReference>
<reference evidence="2 3" key="1">
    <citation type="journal article" date="2006" name="Proc. Natl. Acad. Sci. U.S.A.">
        <title>Evolution of sensory complexity recorded in a myxobacterial genome.</title>
        <authorList>
            <person name="Goldman B.S."/>
            <person name="Nierman W.C."/>
            <person name="Kaiser D."/>
            <person name="Slater S.C."/>
            <person name="Durkin A.S."/>
            <person name="Eisen J.A."/>
            <person name="Ronning C.M."/>
            <person name="Barbazuk W.B."/>
            <person name="Blanchard M."/>
            <person name="Field C."/>
            <person name="Halling C."/>
            <person name="Hinkle G."/>
            <person name="Iartchuk O."/>
            <person name="Kim H.S."/>
            <person name="Mackenzie C."/>
            <person name="Madupu R."/>
            <person name="Miller N."/>
            <person name="Shvartsbeyn A."/>
            <person name="Sullivan S.A."/>
            <person name="Vaudin M."/>
            <person name="Wiegand R."/>
            <person name="Kaplan H.B."/>
        </authorList>
    </citation>
    <scope>NUCLEOTIDE SEQUENCE [LARGE SCALE GENOMIC DNA]</scope>
    <source>
        <strain evidence="3">DK1622</strain>
    </source>
</reference>
<accession>Q1D677</accession>
<dbReference type="AlphaFoldDB" id="Q1D677"/>
<protein>
    <submittedName>
        <fullName evidence="2">Glyoxalase family protein</fullName>
    </submittedName>
</protein>
<dbReference type="InterPro" id="IPR004360">
    <property type="entry name" value="Glyas_Fos-R_dOase_dom"/>
</dbReference>